<accession>A0A401TBD7</accession>
<comment type="caution">
    <text evidence="2">The sequence shown here is derived from an EMBL/GenBank/DDBJ whole genome shotgun (WGS) entry which is preliminary data.</text>
</comment>
<dbReference type="EMBL" id="BEZZ01022190">
    <property type="protein sequence ID" value="GCC39932.1"/>
    <property type="molecule type" value="Genomic_DNA"/>
</dbReference>
<evidence type="ECO:0000313" key="2">
    <source>
        <dbReference type="EMBL" id="GCC39932.1"/>
    </source>
</evidence>
<organism evidence="2 3">
    <name type="scientific">Chiloscyllium punctatum</name>
    <name type="common">Brownbanded bambooshark</name>
    <name type="synonym">Hemiscyllium punctatum</name>
    <dbReference type="NCBI Taxonomy" id="137246"/>
    <lineage>
        <taxon>Eukaryota</taxon>
        <taxon>Metazoa</taxon>
        <taxon>Chordata</taxon>
        <taxon>Craniata</taxon>
        <taxon>Vertebrata</taxon>
        <taxon>Chondrichthyes</taxon>
        <taxon>Elasmobranchii</taxon>
        <taxon>Galeomorphii</taxon>
        <taxon>Galeoidea</taxon>
        <taxon>Orectolobiformes</taxon>
        <taxon>Hemiscylliidae</taxon>
        <taxon>Chiloscyllium</taxon>
    </lineage>
</organism>
<protein>
    <submittedName>
        <fullName evidence="2">Uncharacterized protein</fullName>
    </submittedName>
</protein>
<dbReference type="AlphaFoldDB" id="A0A401TBD7"/>
<dbReference type="Proteomes" id="UP000287033">
    <property type="component" value="Unassembled WGS sequence"/>
</dbReference>
<sequence>MTEGPTPTPVRTLGKNAKLQAQREANKLCERGDSADSDR</sequence>
<proteinExistence type="predicted"/>
<feature type="non-terminal residue" evidence="2">
    <location>
        <position position="39"/>
    </location>
</feature>
<name>A0A401TBD7_CHIPU</name>
<reference evidence="2 3" key="1">
    <citation type="journal article" date="2018" name="Nat. Ecol. Evol.">
        <title>Shark genomes provide insights into elasmobranch evolution and the origin of vertebrates.</title>
        <authorList>
            <person name="Hara Y"/>
            <person name="Yamaguchi K"/>
            <person name="Onimaru K"/>
            <person name="Kadota M"/>
            <person name="Koyanagi M"/>
            <person name="Keeley SD"/>
            <person name="Tatsumi K"/>
            <person name="Tanaka K"/>
            <person name="Motone F"/>
            <person name="Kageyama Y"/>
            <person name="Nozu R"/>
            <person name="Adachi N"/>
            <person name="Nishimura O"/>
            <person name="Nakagawa R"/>
            <person name="Tanegashima C"/>
            <person name="Kiyatake I"/>
            <person name="Matsumoto R"/>
            <person name="Murakumo K"/>
            <person name="Nishida K"/>
            <person name="Terakita A"/>
            <person name="Kuratani S"/>
            <person name="Sato K"/>
            <person name="Hyodo S Kuraku.S."/>
        </authorList>
    </citation>
    <scope>NUCLEOTIDE SEQUENCE [LARGE SCALE GENOMIC DNA]</scope>
</reference>
<gene>
    <name evidence="2" type="ORF">chiPu_0023504</name>
</gene>
<evidence type="ECO:0000256" key="1">
    <source>
        <dbReference type="SAM" id="MobiDB-lite"/>
    </source>
</evidence>
<feature type="compositionally biased region" description="Basic and acidic residues" evidence="1">
    <location>
        <begin position="24"/>
        <end position="39"/>
    </location>
</feature>
<feature type="region of interest" description="Disordered" evidence="1">
    <location>
        <begin position="1"/>
        <end position="39"/>
    </location>
</feature>
<keyword evidence="3" id="KW-1185">Reference proteome</keyword>
<evidence type="ECO:0000313" key="3">
    <source>
        <dbReference type="Proteomes" id="UP000287033"/>
    </source>
</evidence>